<evidence type="ECO:0000313" key="1">
    <source>
        <dbReference type="EMBL" id="KAJ3484593.1"/>
    </source>
</evidence>
<protein>
    <submittedName>
        <fullName evidence="1">Uncharacterized protein</fullName>
    </submittedName>
</protein>
<sequence length="87" mass="9476">MLVTPSNTAGCIAGSRMLLNIRGLKQDSDLATSDIELSGIEFQSQSKSTWAGRFKRRDFGRSTDITTAGFTTTTEGTLGLIEEETRE</sequence>
<comment type="caution">
    <text evidence="1">The sequence shown here is derived from an EMBL/GenBank/DDBJ whole genome shotgun (WGS) entry which is preliminary data.</text>
</comment>
<evidence type="ECO:0000313" key="2">
    <source>
        <dbReference type="Proteomes" id="UP001212997"/>
    </source>
</evidence>
<keyword evidence="2" id="KW-1185">Reference proteome</keyword>
<organism evidence="1 2">
    <name type="scientific">Meripilus lineatus</name>
    <dbReference type="NCBI Taxonomy" id="2056292"/>
    <lineage>
        <taxon>Eukaryota</taxon>
        <taxon>Fungi</taxon>
        <taxon>Dikarya</taxon>
        <taxon>Basidiomycota</taxon>
        <taxon>Agaricomycotina</taxon>
        <taxon>Agaricomycetes</taxon>
        <taxon>Polyporales</taxon>
        <taxon>Meripilaceae</taxon>
        <taxon>Meripilus</taxon>
    </lineage>
</organism>
<name>A0AAD5YIY6_9APHY</name>
<dbReference type="EMBL" id="JANAWD010000183">
    <property type="protein sequence ID" value="KAJ3484593.1"/>
    <property type="molecule type" value="Genomic_DNA"/>
</dbReference>
<dbReference type="Proteomes" id="UP001212997">
    <property type="component" value="Unassembled WGS sequence"/>
</dbReference>
<gene>
    <name evidence="1" type="ORF">NLI96_g5535</name>
</gene>
<accession>A0AAD5YIY6</accession>
<proteinExistence type="predicted"/>
<dbReference type="AlphaFoldDB" id="A0AAD5YIY6"/>
<reference evidence="1" key="1">
    <citation type="submission" date="2022-07" db="EMBL/GenBank/DDBJ databases">
        <title>Genome Sequence of Physisporinus lineatus.</title>
        <authorList>
            <person name="Buettner E."/>
        </authorList>
    </citation>
    <scope>NUCLEOTIDE SEQUENCE</scope>
    <source>
        <strain evidence="1">VT162</strain>
    </source>
</reference>